<feature type="transmembrane region" description="Helical" evidence="1">
    <location>
        <begin position="511"/>
        <end position="529"/>
    </location>
</feature>
<dbReference type="SMART" id="SM00703">
    <property type="entry name" value="NRF"/>
    <property type="match status" value="1"/>
</dbReference>
<name>A0A6P6XXX8_DERPT</name>
<dbReference type="InterPro" id="IPR002656">
    <property type="entry name" value="Acyl_transf_3_dom"/>
</dbReference>
<dbReference type="InParanoid" id="A0A6P6XXX8"/>
<dbReference type="Pfam" id="PF20146">
    <property type="entry name" value="NRF"/>
    <property type="match status" value="1"/>
</dbReference>
<dbReference type="InterPro" id="IPR052728">
    <property type="entry name" value="O2_lipid_transport_reg"/>
</dbReference>
<keyword evidence="1" id="KW-1133">Transmembrane helix</keyword>
<dbReference type="RefSeq" id="XP_027196789.1">
    <property type="nucleotide sequence ID" value="XM_027340988.1"/>
</dbReference>
<evidence type="ECO:0000259" key="3">
    <source>
        <dbReference type="SMART" id="SM00703"/>
    </source>
</evidence>
<dbReference type="Pfam" id="PF01757">
    <property type="entry name" value="Acyl_transf_3"/>
    <property type="match status" value="1"/>
</dbReference>
<protein>
    <submittedName>
        <fullName evidence="5">Nose resistant to fluoxetine protein 6-like</fullName>
    </submittedName>
</protein>
<dbReference type="PANTHER" id="PTHR11161:SF0">
    <property type="entry name" value="O-ACYLTRANSFERASE LIKE PROTEIN"/>
    <property type="match status" value="1"/>
</dbReference>
<keyword evidence="4" id="KW-1185">Reference proteome</keyword>
<reference evidence="5" key="1">
    <citation type="submission" date="2025-08" db="UniProtKB">
        <authorList>
            <consortium name="RefSeq"/>
        </authorList>
    </citation>
    <scope>IDENTIFICATION</scope>
    <source>
        <strain evidence="5">Airmid</strain>
    </source>
</reference>
<feature type="transmembrane region" description="Helical" evidence="1">
    <location>
        <begin position="217"/>
        <end position="239"/>
    </location>
</feature>
<accession>A0A6P6XXX8</accession>
<keyword evidence="1" id="KW-0472">Membrane</keyword>
<evidence type="ECO:0000256" key="1">
    <source>
        <dbReference type="SAM" id="Phobius"/>
    </source>
</evidence>
<keyword evidence="2" id="KW-0732">Signal</keyword>
<organism evidence="4 5">
    <name type="scientific">Dermatophagoides pteronyssinus</name>
    <name type="common">European house dust mite</name>
    <dbReference type="NCBI Taxonomy" id="6956"/>
    <lineage>
        <taxon>Eukaryota</taxon>
        <taxon>Metazoa</taxon>
        <taxon>Ecdysozoa</taxon>
        <taxon>Arthropoda</taxon>
        <taxon>Chelicerata</taxon>
        <taxon>Arachnida</taxon>
        <taxon>Acari</taxon>
        <taxon>Acariformes</taxon>
        <taxon>Sarcoptiformes</taxon>
        <taxon>Astigmata</taxon>
        <taxon>Psoroptidia</taxon>
        <taxon>Analgoidea</taxon>
        <taxon>Pyroglyphidae</taxon>
        <taxon>Dermatophagoidinae</taxon>
        <taxon>Dermatophagoides</taxon>
    </lineage>
</organism>
<sequence>MSGKILFVFLGCLFCFDLIAAIDYPWQPLLKISNNTLAKAILPRYLNLNLINDYHLSSKCRMDIHRAINALYERKTWSYKLFDSWARSIPSGMMVGTFADLGDFDQCISINPSHIISKYCIMDLSIAMPKPVPLHLKTHVQVLNDNETKLNGTIFNHMADKSSLFYYVHLWMGICLPESCSQKDIQYSFNTTGITQYGFRLHSSSCNNGGKKWKLNILQIISLIVFGSLLSMNVISAIYENFIQNENDSSLIKTIMKWFSPIQNTNKIISTKSLKQGELSCLHGIRFISMVWIIIGHVMVLSPRNLHRRSFEIPFKITGLQFQPLLNGFYSTQTFFYLSGLLTSIVTFKHTKGDYRKFQYIPFILMRYLRLTPQLIMYMLLDSFTSVLSNGPSWSLYSKRITYQCSKTWWYNLFYIQNWFNLFDICSGHTWFLAADMQLHIISGIFILLLLRNYRIGMMATKFFIIVFIFVSAAIVYIKKFPPGLMLSYSGYFVLPNEKSGELLLFFLKPWIHIIIFFTGIITGVHLPKWSPKTIKTNVKFFYWSLVVFGYLFCIYYTAPWLNGRLPINPLLSAILLPLSRIIWALVLTLIVWLCVTNNGIFIGRFLSWSLFRPLSRITYSVYLTHPAILFICLHSRRNLMSDREIDDLSLMVSMIIFSYIVGFIFTIICECPFTNIIDYIRNHRSDMKNTKFNNNKSKCPDDQRMESKV</sequence>
<dbReference type="OMA" id="HECINIQ"/>
<feature type="chain" id="PRO_5027917136" evidence="2">
    <location>
        <begin position="22"/>
        <end position="710"/>
    </location>
</feature>
<feature type="transmembrane region" description="Helical" evidence="1">
    <location>
        <begin position="360"/>
        <end position="381"/>
    </location>
</feature>
<feature type="transmembrane region" description="Helical" evidence="1">
    <location>
        <begin position="582"/>
        <end position="606"/>
    </location>
</feature>
<evidence type="ECO:0000256" key="2">
    <source>
        <dbReference type="SAM" id="SignalP"/>
    </source>
</evidence>
<evidence type="ECO:0000313" key="5">
    <source>
        <dbReference type="RefSeq" id="XP_027196789.1"/>
    </source>
</evidence>
<feature type="transmembrane region" description="Helical" evidence="1">
    <location>
        <begin position="657"/>
        <end position="678"/>
    </location>
</feature>
<dbReference type="GO" id="GO:0016747">
    <property type="term" value="F:acyltransferase activity, transferring groups other than amino-acyl groups"/>
    <property type="evidence" value="ECO:0007669"/>
    <property type="project" value="InterPro"/>
</dbReference>
<dbReference type="PANTHER" id="PTHR11161">
    <property type="entry name" value="O-ACYLTRANSFERASE"/>
    <property type="match status" value="1"/>
</dbReference>
<proteinExistence type="predicted"/>
<feature type="signal peptide" evidence="2">
    <location>
        <begin position="1"/>
        <end position="21"/>
    </location>
</feature>
<feature type="transmembrane region" description="Helical" evidence="1">
    <location>
        <begin position="618"/>
        <end position="637"/>
    </location>
</feature>
<evidence type="ECO:0000313" key="4">
    <source>
        <dbReference type="Proteomes" id="UP000515146"/>
    </source>
</evidence>
<keyword evidence="1" id="KW-0812">Transmembrane</keyword>
<feature type="transmembrane region" description="Helical" evidence="1">
    <location>
        <begin position="463"/>
        <end position="479"/>
    </location>
</feature>
<dbReference type="Proteomes" id="UP000515146">
    <property type="component" value="Unplaced"/>
</dbReference>
<dbReference type="OrthoDB" id="6489350at2759"/>
<feature type="transmembrane region" description="Helical" evidence="1">
    <location>
        <begin position="329"/>
        <end position="348"/>
    </location>
</feature>
<feature type="transmembrane region" description="Helical" evidence="1">
    <location>
        <begin position="431"/>
        <end position="451"/>
    </location>
</feature>
<dbReference type="KEGG" id="dpte:113791242"/>
<feature type="domain" description="Nose resistant-to-fluoxetine protein N-terminal" evidence="3">
    <location>
        <begin position="57"/>
        <end position="208"/>
    </location>
</feature>
<gene>
    <name evidence="5" type="primary">LOC113791242</name>
</gene>
<feature type="transmembrane region" description="Helical" evidence="1">
    <location>
        <begin position="279"/>
        <end position="300"/>
    </location>
</feature>
<dbReference type="AlphaFoldDB" id="A0A6P6XXX8"/>
<dbReference type="InterPro" id="IPR006621">
    <property type="entry name" value="Nose-resist-to-fluoxetine_N"/>
</dbReference>
<feature type="transmembrane region" description="Helical" evidence="1">
    <location>
        <begin position="541"/>
        <end position="562"/>
    </location>
</feature>